<dbReference type="Proteomes" id="UP000242999">
    <property type="component" value="Unassembled WGS sequence"/>
</dbReference>
<dbReference type="Gene3D" id="3.30.1050.10">
    <property type="entry name" value="SCP2 sterol-binding domain"/>
    <property type="match status" value="1"/>
</dbReference>
<sequence length="101" mass="11100">MNPVAQALSERFNAQAAQELEASFQFCIQDQDDFYIQIEGADCQIHAGIQDLPSVTLKLNQATLEAIFQGELDGMKAFMTGQLGVEGDMMLATRLTQLFPA</sequence>
<dbReference type="GO" id="GO:0005829">
    <property type="term" value="C:cytosol"/>
    <property type="evidence" value="ECO:0007669"/>
    <property type="project" value="TreeGrafter"/>
</dbReference>
<evidence type="ECO:0000259" key="1">
    <source>
        <dbReference type="Pfam" id="PF02036"/>
    </source>
</evidence>
<gene>
    <name evidence="2" type="ORF">SAMN05421831_10953</name>
</gene>
<organism evidence="2 3">
    <name type="scientific">Allopseudospirillum japonicum</name>
    <dbReference type="NCBI Taxonomy" id="64971"/>
    <lineage>
        <taxon>Bacteria</taxon>
        <taxon>Pseudomonadati</taxon>
        <taxon>Pseudomonadota</taxon>
        <taxon>Gammaproteobacteria</taxon>
        <taxon>Oceanospirillales</taxon>
        <taxon>Oceanospirillaceae</taxon>
        <taxon>Allopseudospirillum</taxon>
    </lineage>
</organism>
<accession>A0A1H6TAB8</accession>
<feature type="domain" description="SCP2" evidence="1">
    <location>
        <begin position="13"/>
        <end position="99"/>
    </location>
</feature>
<reference evidence="3" key="1">
    <citation type="submission" date="2016-10" db="EMBL/GenBank/DDBJ databases">
        <authorList>
            <person name="Varghese N."/>
            <person name="Submissions S."/>
        </authorList>
    </citation>
    <scope>NUCLEOTIDE SEQUENCE [LARGE SCALE GENOMIC DNA]</scope>
    <source>
        <strain evidence="3">DSM 7165</strain>
    </source>
</reference>
<dbReference type="EMBL" id="FNYH01000009">
    <property type="protein sequence ID" value="SEI75104.1"/>
    <property type="molecule type" value="Genomic_DNA"/>
</dbReference>
<proteinExistence type="predicted"/>
<dbReference type="InterPro" id="IPR003033">
    <property type="entry name" value="SCP2_sterol-bd_dom"/>
</dbReference>
<evidence type="ECO:0000313" key="3">
    <source>
        <dbReference type="Proteomes" id="UP000242999"/>
    </source>
</evidence>
<protein>
    <submittedName>
        <fullName evidence="2">SCP-2 sterol transfer family protein</fullName>
    </submittedName>
</protein>
<dbReference type="SUPFAM" id="SSF55718">
    <property type="entry name" value="SCP-like"/>
    <property type="match status" value="1"/>
</dbReference>
<dbReference type="InterPro" id="IPR036527">
    <property type="entry name" value="SCP2_sterol-bd_dom_sf"/>
</dbReference>
<dbReference type="PANTHER" id="PTHR10094">
    <property type="entry name" value="STEROL CARRIER PROTEIN 2 SCP-2 FAMILY PROTEIN"/>
    <property type="match status" value="1"/>
</dbReference>
<dbReference type="OrthoDB" id="9809312at2"/>
<dbReference type="STRING" id="64971.SAMN05421831_10953"/>
<dbReference type="Pfam" id="PF02036">
    <property type="entry name" value="SCP2"/>
    <property type="match status" value="1"/>
</dbReference>
<dbReference type="PANTHER" id="PTHR10094:SF25">
    <property type="entry name" value="SCP2 STEROL-BINDING DOMAIN-CONTAINING PROTEIN 1"/>
    <property type="match status" value="1"/>
</dbReference>
<keyword evidence="3" id="KW-1185">Reference proteome</keyword>
<dbReference type="AlphaFoldDB" id="A0A1H6TAB8"/>
<dbReference type="RefSeq" id="WP_093310580.1">
    <property type="nucleotide sequence ID" value="NZ_FNYH01000009.1"/>
</dbReference>
<name>A0A1H6TAB8_9GAMM</name>
<evidence type="ECO:0000313" key="2">
    <source>
        <dbReference type="EMBL" id="SEI75104.1"/>
    </source>
</evidence>